<comment type="similarity">
    <text evidence="2">Belongs to the cytochrome P450 family.</text>
</comment>
<dbReference type="PRINTS" id="PR00465">
    <property type="entry name" value="EP450IV"/>
</dbReference>
<dbReference type="AlphaFoldDB" id="A0A1J9RS88"/>
<feature type="chain" id="PRO_5013154039" evidence="6">
    <location>
        <begin position="27"/>
        <end position="528"/>
    </location>
</feature>
<dbReference type="SUPFAM" id="SSF48264">
    <property type="entry name" value="Cytochrome P450"/>
    <property type="match status" value="1"/>
</dbReference>
<accession>A0A1J9RS88</accession>
<dbReference type="InterPro" id="IPR002403">
    <property type="entry name" value="Cyt_P450_E_grp-IV"/>
</dbReference>
<dbReference type="CDD" id="cd11040">
    <property type="entry name" value="CYP7_CYP8-like"/>
    <property type="match status" value="1"/>
</dbReference>
<dbReference type="GO" id="GO:0016705">
    <property type="term" value="F:oxidoreductase activity, acting on paired donors, with incorporation or reduction of molecular oxygen"/>
    <property type="evidence" value="ECO:0007669"/>
    <property type="project" value="InterPro"/>
</dbReference>
<evidence type="ECO:0000313" key="7">
    <source>
        <dbReference type="EMBL" id="OJD30748.1"/>
    </source>
</evidence>
<evidence type="ECO:0000256" key="1">
    <source>
        <dbReference type="ARBA" id="ARBA00001971"/>
    </source>
</evidence>
<evidence type="ECO:0000256" key="4">
    <source>
        <dbReference type="ARBA" id="ARBA00023004"/>
    </source>
</evidence>
<evidence type="ECO:0000256" key="6">
    <source>
        <dbReference type="SAM" id="SignalP"/>
    </source>
</evidence>
<dbReference type="GeneID" id="31017691"/>
<dbReference type="PANTHER" id="PTHR47582">
    <property type="entry name" value="P450, PUTATIVE (EUROFUNG)-RELATED"/>
    <property type="match status" value="1"/>
</dbReference>
<evidence type="ECO:0000256" key="3">
    <source>
        <dbReference type="ARBA" id="ARBA00022723"/>
    </source>
</evidence>
<organism evidence="7 8">
    <name type="scientific">Diplodia corticola</name>
    <dbReference type="NCBI Taxonomy" id="236234"/>
    <lineage>
        <taxon>Eukaryota</taxon>
        <taxon>Fungi</taxon>
        <taxon>Dikarya</taxon>
        <taxon>Ascomycota</taxon>
        <taxon>Pezizomycotina</taxon>
        <taxon>Dothideomycetes</taxon>
        <taxon>Dothideomycetes incertae sedis</taxon>
        <taxon>Botryosphaeriales</taxon>
        <taxon>Botryosphaeriaceae</taxon>
        <taxon>Diplodia</taxon>
    </lineage>
</organism>
<sequence>MESNTVVLAVALACAVAIGFSHWATAKDPREPPVVHARIPIIGHIVGFIRHGQPYLNHLSAAHPHHPIFTVDLLVAKFYVVASPALMSGVQRNHRALSFEYFINLSASGMLGIKGAGMKLLREEQKGGGGLGMKVTHAMNPALLGAGLDAMNERMIAFLKDSVDQLASSQGSPIDLFAWTRHAITVAATESAWGPQNPYRSPELEDAFWTMETNLDKLLFGIMPKYTARKIWNARESIVKAFTSYYRNDGLASASEMAKARWHAQQEAGASLPDTARLEAGLGLGLLSNTVPAAFWTLFELCSRPALLADVRAELLKHAVHINNNNTNNGVHATIDLAQIRDKCELLVSAFQETLRTRSKAMPLRMAYDDVVLGAGDQQHLLKKGAIVNMPSPVFHRNEAIWGARSDVFDPARFVRAGRDDKDQRQAARRMTGFLAFGFAPSLCPGRHFATGEVLALVAMLVLRFDVVPEGGGGGWNVPRVEAKSAAASFYTPAEEVRVVCKLRREYEGVEWGFGVTPGKGRFGLIVG</sequence>
<dbReference type="Proteomes" id="UP000183809">
    <property type="component" value="Unassembled WGS sequence"/>
</dbReference>
<gene>
    <name evidence="7" type="ORF">BKCO1_5600067</name>
</gene>
<dbReference type="InterPro" id="IPR053007">
    <property type="entry name" value="CYP450_monoxygenase_sec-met"/>
</dbReference>
<keyword evidence="3 5" id="KW-0479">Metal-binding</keyword>
<keyword evidence="6" id="KW-0732">Signal</keyword>
<dbReference type="STRING" id="236234.A0A1J9RS88"/>
<evidence type="ECO:0000313" key="8">
    <source>
        <dbReference type="Proteomes" id="UP000183809"/>
    </source>
</evidence>
<dbReference type="Gene3D" id="1.10.630.10">
    <property type="entry name" value="Cytochrome P450"/>
    <property type="match status" value="1"/>
</dbReference>
<dbReference type="GO" id="GO:0004497">
    <property type="term" value="F:monooxygenase activity"/>
    <property type="evidence" value="ECO:0007669"/>
    <property type="project" value="InterPro"/>
</dbReference>
<evidence type="ECO:0000256" key="2">
    <source>
        <dbReference type="ARBA" id="ARBA00010617"/>
    </source>
</evidence>
<reference evidence="7 8" key="1">
    <citation type="submission" date="2016-10" db="EMBL/GenBank/DDBJ databases">
        <title>Proteomics and genomics reveal pathogen-plant mechanisms compatible with a hemibiotrophic lifestyle of Diplodia corticola.</title>
        <authorList>
            <person name="Fernandes I."/>
            <person name="De Jonge R."/>
            <person name="Van De Peer Y."/>
            <person name="Devreese B."/>
            <person name="Alves A."/>
            <person name="Esteves A.C."/>
        </authorList>
    </citation>
    <scope>NUCLEOTIDE SEQUENCE [LARGE SCALE GENOMIC DNA]</scope>
    <source>
        <strain evidence="7 8">CBS 112549</strain>
    </source>
</reference>
<keyword evidence="4 5" id="KW-0408">Iron</keyword>
<dbReference type="RefSeq" id="XP_020127008.1">
    <property type="nucleotide sequence ID" value="XM_020277430.1"/>
</dbReference>
<feature type="signal peptide" evidence="6">
    <location>
        <begin position="1"/>
        <end position="26"/>
    </location>
</feature>
<dbReference type="GO" id="GO:0005506">
    <property type="term" value="F:iron ion binding"/>
    <property type="evidence" value="ECO:0007669"/>
    <property type="project" value="InterPro"/>
</dbReference>
<keyword evidence="5" id="KW-0349">Heme</keyword>
<keyword evidence="8" id="KW-1185">Reference proteome</keyword>
<dbReference type="OrthoDB" id="1470350at2759"/>
<dbReference type="PANTHER" id="PTHR47582:SF1">
    <property type="entry name" value="P450, PUTATIVE (EUROFUNG)-RELATED"/>
    <property type="match status" value="1"/>
</dbReference>
<dbReference type="InterPro" id="IPR036396">
    <property type="entry name" value="Cyt_P450_sf"/>
</dbReference>
<comment type="caution">
    <text evidence="7">The sequence shown here is derived from an EMBL/GenBank/DDBJ whole genome shotgun (WGS) entry which is preliminary data.</text>
</comment>
<proteinExistence type="inferred from homology"/>
<protein>
    <submittedName>
        <fullName evidence="7">Cytochrome p450</fullName>
    </submittedName>
</protein>
<feature type="binding site" description="axial binding residue" evidence="5">
    <location>
        <position position="444"/>
    </location>
    <ligand>
        <name>heme</name>
        <dbReference type="ChEBI" id="CHEBI:30413"/>
    </ligand>
    <ligandPart>
        <name>Fe</name>
        <dbReference type="ChEBI" id="CHEBI:18248"/>
    </ligandPart>
</feature>
<name>A0A1J9RS88_9PEZI</name>
<dbReference type="GO" id="GO:0020037">
    <property type="term" value="F:heme binding"/>
    <property type="evidence" value="ECO:0007669"/>
    <property type="project" value="InterPro"/>
</dbReference>
<comment type="cofactor">
    <cofactor evidence="1 5">
        <name>heme</name>
        <dbReference type="ChEBI" id="CHEBI:30413"/>
    </cofactor>
</comment>
<dbReference type="Pfam" id="PF00067">
    <property type="entry name" value="p450"/>
    <property type="match status" value="1"/>
</dbReference>
<dbReference type="EMBL" id="MNUE01000056">
    <property type="protein sequence ID" value="OJD30748.1"/>
    <property type="molecule type" value="Genomic_DNA"/>
</dbReference>
<evidence type="ECO:0000256" key="5">
    <source>
        <dbReference type="PIRSR" id="PIRSR602403-1"/>
    </source>
</evidence>
<dbReference type="InterPro" id="IPR001128">
    <property type="entry name" value="Cyt_P450"/>
</dbReference>